<dbReference type="GeneID" id="85312217"/>
<dbReference type="PANTHER" id="PTHR43591">
    <property type="entry name" value="METHYLTRANSFERASE"/>
    <property type="match status" value="1"/>
</dbReference>
<dbReference type="EMBL" id="MU839028">
    <property type="protein sequence ID" value="KAK1763361.1"/>
    <property type="molecule type" value="Genomic_DNA"/>
</dbReference>
<dbReference type="InterPro" id="IPR029063">
    <property type="entry name" value="SAM-dependent_MTases_sf"/>
</dbReference>
<evidence type="ECO:0000313" key="3">
    <source>
        <dbReference type="Proteomes" id="UP001244011"/>
    </source>
</evidence>
<keyword evidence="3" id="KW-1185">Reference proteome</keyword>
<organism evidence="2 3">
    <name type="scientific">Phialemonium atrogriseum</name>
    <dbReference type="NCBI Taxonomy" id="1093897"/>
    <lineage>
        <taxon>Eukaryota</taxon>
        <taxon>Fungi</taxon>
        <taxon>Dikarya</taxon>
        <taxon>Ascomycota</taxon>
        <taxon>Pezizomycotina</taxon>
        <taxon>Sordariomycetes</taxon>
        <taxon>Sordariomycetidae</taxon>
        <taxon>Cephalothecales</taxon>
        <taxon>Cephalothecaceae</taxon>
        <taxon>Phialemonium</taxon>
    </lineage>
</organism>
<comment type="similarity">
    <text evidence="1">Belongs to the methyltransferase superfamily. LaeA methyltransferase family.</text>
</comment>
<dbReference type="Pfam" id="PF13489">
    <property type="entry name" value="Methyltransf_23"/>
    <property type="match status" value="1"/>
</dbReference>
<sequence>MAATNGNGHAKDPYGLNRDHLASIRLNLQNYLWRDSLGYTIHPDIKQELGLQSNPNKEIKIADIGTGTGIWLIDLAQELGLTEKNAPTSNIQLDGFDIDIVQCPQPEWLPGNINFHVWNAFESPESKFVGQYDIVHVRLFGINVRDTEHGIQVISNLKKILKPGGWIQWEEVKSSASRVHKINPSLETPGTDGLLDYVLRESRKYRGGDEWFTSADSIFQSQGFEKVSLREHIDPPMLWRYLYEVWLLTVAEFCRTQLRDTEAGAKYSAMVSQACDESRQGAAIQLGRLAFIAKLPA</sequence>
<evidence type="ECO:0008006" key="4">
    <source>
        <dbReference type="Google" id="ProtNLM"/>
    </source>
</evidence>
<dbReference type="RefSeq" id="XP_060279574.1">
    <property type="nucleotide sequence ID" value="XM_060429030.1"/>
</dbReference>
<evidence type="ECO:0000313" key="2">
    <source>
        <dbReference type="EMBL" id="KAK1763361.1"/>
    </source>
</evidence>
<reference evidence="2" key="1">
    <citation type="submission" date="2023-06" db="EMBL/GenBank/DDBJ databases">
        <title>Genome-scale phylogeny and comparative genomics of the fungal order Sordariales.</title>
        <authorList>
            <consortium name="Lawrence Berkeley National Laboratory"/>
            <person name="Hensen N."/>
            <person name="Bonometti L."/>
            <person name="Westerberg I."/>
            <person name="Brannstrom I.O."/>
            <person name="Guillou S."/>
            <person name="Cros-Aarteil S."/>
            <person name="Calhoun S."/>
            <person name="Haridas S."/>
            <person name="Kuo A."/>
            <person name="Mondo S."/>
            <person name="Pangilinan J."/>
            <person name="Riley R."/>
            <person name="Labutti K."/>
            <person name="Andreopoulos B."/>
            <person name="Lipzen A."/>
            <person name="Chen C."/>
            <person name="Yanf M."/>
            <person name="Daum C."/>
            <person name="Ng V."/>
            <person name="Clum A."/>
            <person name="Steindorff A."/>
            <person name="Ohm R."/>
            <person name="Martin F."/>
            <person name="Silar P."/>
            <person name="Natvig D."/>
            <person name="Lalanne C."/>
            <person name="Gautier V."/>
            <person name="Ament-Velasquez S.L."/>
            <person name="Kruys A."/>
            <person name="Hutchinson M.I."/>
            <person name="Powell A.J."/>
            <person name="Barry K."/>
            <person name="Miller A.N."/>
            <person name="Grigoriev I.V."/>
            <person name="Debuchy R."/>
            <person name="Gladieux P."/>
            <person name="Thoren M.H."/>
            <person name="Johannesson H."/>
        </authorList>
    </citation>
    <scope>NUCLEOTIDE SEQUENCE</scope>
    <source>
        <strain evidence="2">8032-3</strain>
    </source>
</reference>
<dbReference type="AlphaFoldDB" id="A0AAJ0FC96"/>
<dbReference type="SUPFAM" id="SSF53335">
    <property type="entry name" value="S-adenosyl-L-methionine-dependent methyltransferases"/>
    <property type="match status" value="1"/>
</dbReference>
<gene>
    <name evidence="2" type="ORF">QBC33DRAFT_549991</name>
</gene>
<dbReference type="Proteomes" id="UP001244011">
    <property type="component" value="Unassembled WGS sequence"/>
</dbReference>
<dbReference type="CDD" id="cd02440">
    <property type="entry name" value="AdoMet_MTases"/>
    <property type="match status" value="1"/>
</dbReference>
<protein>
    <recommendedName>
        <fullName evidence="4">Methyltransferase domain-containing protein</fullName>
    </recommendedName>
</protein>
<proteinExistence type="inferred from homology"/>
<comment type="caution">
    <text evidence="2">The sequence shown here is derived from an EMBL/GenBank/DDBJ whole genome shotgun (WGS) entry which is preliminary data.</text>
</comment>
<accession>A0AAJ0FC96</accession>
<dbReference type="Gene3D" id="3.40.50.150">
    <property type="entry name" value="Vaccinia Virus protein VP39"/>
    <property type="match status" value="1"/>
</dbReference>
<name>A0AAJ0FC96_9PEZI</name>
<dbReference type="PANTHER" id="PTHR43591:SF50">
    <property type="entry name" value="METHYLTRANSFERASE DOMAIN-CONTAINING PROTEIN-RELATED"/>
    <property type="match status" value="1"/>
</dbReference>
<evidence type="ECO:0000256" key="1">
    <source>
        <dbReference type="ARBA" id="ARBA00038158"/>
    </source>
</evidence>